<evidence type="ECO:0000313" key="2">
    <source>
        <dbReference type="Proteomes" id="UP000829194"/>
    </source>
</evidence>
<evidence type="ECO:0000313" key="1">
    <source>
        <dbReference type="EMBL" id="UNP31867.1"/>
    </source>
</evidence>
<keyword evidence="2" id="KW-1185">Reference proteome</keyword>
<gene>
    <name evidence="1" type="ORF">MOV92_11700</name>
</gene>
<dbReference type="Proteomes" id="UP000829194">
    <property type="component" value="Chromosome"/>
</dbReference>
<sequence length="69" mass="8031">MHELSALERAAFLILLKRQPLFKWEREALTDTAMRSLEHKGLVARAGQRWQVTEQGQTAATRWTKSKRP</sequence>
<dbReference type="RefSeq" id="WP_148648859.1">
    <property type="nucleotide sequence ID" value="NZ_CP011131.1"/>
</dbReference>
<accession>A0ABY3XJR8</accession>
<reference evidence="1 2" key="1">
    <citation type="submission" date="2022-03" db="EMBL/GenBank/DDBJ databases">
        <title>Complete genome sequence of Lysobacter capsici VKM B-2533 and Lysobacter gummosus 10.1.1, promising sources of lytic agents.</title>
        <authorList>
            <person name="Tarlachkov S.V."/>
            <person name="Kudryakova I.V."/>
            <person name="Afoshin A.S."/>
            <person name="Leontyevskaya E.A."/>
            <person name="Leontyevskaya N.V."/>
        </authorList>
    </citation>
    <scope>NUCLEOTIDE SEQUENCE [LARGE SCALE GENOMIC DNA]</scope>
    <source>
        <strain evidence="1 2">10.1.1</strain>
    </source>
</reference>
<proteinExistence type="predicted"/>
<dbReference type="EMBL" id="CP093547">
    <property type="protein sequence ID" value="UNP31867.1"/>
    <property type="molecule type" value="Genomic_DNA"/>
</dbReference>
<name>A0ABY3XJR8_9GAMM</name>
<organism evidence="1 2">
    <name type="scientific">Lysobacter gummosus</name>
    <dbReference type="NCBI Taxonomy" id="262324"/>
    <lineage>
        <taxon>Bacteria</taxon>
        <taxon>Pseudomonadati</taxon>
        <taxon>Pseudomonadota</taxon>
        <taxon>Gammaproteobacteria</taxon>
        <taxon>Lysobacterales</taxon>
        <taxon>Lysobacteraceae</taxon>
        <taxon>Lysobacter</taxon>
    </lineage>
</organism>
<protein>
    <submittedName>
        <fullName evidence="1">Uncharacterized protein</fullName>
    </submittedName>
</protein>